<sequence>MKKLLLSACVAFAMLATTNTFAQQGFGTNIPDKSAAVDVVSSKRGMLIPRLNLVATDNQSPVTEIPAQSLLVYNQATAGAGATAVTPGFYYWDTNRWVRIVSTTSEKITKVVAGTNVQVDSSVSADGITTTYTVGVAEGTQGQVLVTVENPTTNELESKWVDASAFISGVNGITITPVTNPTTGAVTNEIGIGGTLTDTSGTEIVTDPTTGKTLAITGLEVLDTTGFDPATQNIMVMGTDGILKQVAPKTLIEDAIAADNLTAKELSSVGGIISLNGADTAIANSLLKDVELGVNNRSIGPEKLNPGAATVGQIATVVDNAGTTEVQYQNPSTAIGKTLTTDNIIGVGADNTAASNATANQLDGAVLTPTYLKIKDDAITAQQIAPDAVGASELADNSVASENIINGAVENADLAEGSVSANKMTSTVTDATGAVTATAPANTVPTANGTGGVTYQTIAAAAGEDLTTDGKIVVGDNTSNITSLENAVLVATRLSIKQGSIGNVELTDGAVTADKMQSKDAATGANVDAGMIPTADGSGGVSYETVADAAGKTLTGSGITVTAGTTVGTDTSVAKSVLADVTLGIADNAITSEKILNGTIEAEDIQAPGSTTNTGGTVNQVMVTNSNGEVAWINQSALANKDNYIFEAPLAKDAGTANANGGTDYEVSIATASATSLGVVKQSAATGEEITIAADGSLSVNESNVVLSGDVTGPLNDTNVAAIQGTAVSATAPTANQVMTFNNTTNEWTPTAPTSLVLVDNGISKATDGDIILGGTLNEAATVIKTAGASNTLAVEGLIVPTAASEVMYAEGATGVLRKAVRSIAVDVTASQTVTAIAGYNSFVQEITISATIGASEDIDITLPTPSADNKGQVVNVKIANTSEPDYYLNIRETGGTTLTYGSLPYQGWIVKSNGTAWEVVGRN</sequence>
<dbReference type="EMBL" id="CP102382">
    <property type="protein sequence ID" value="UUV22267.1"/>
    <property type="molecule type" value="Genomic_DNA"/>
</dbReference>
<dbReference type="RefSeq" id="WP_257500184.1">
    <property type="nucleotide sequence ID" value="NZ_CP102382.1"/>
</dbReference>
<evidence type="ECO:0000313" key="2">
    <source>
        <dbReference type="EMBL" id="UUV22267.1"/>
    </source>
</evidence>
<gene>
    <name evidence="2" type="ORF">NPX36_04310</name>
</gene>
<feature type="chain" id="PRO_5047469443" evidence="1">
    <location>
        <begin position="23"/>
        <end position="924"/>
    </location>
</feature>
<evidence type="ECO:0000256" key="1">
    <source>
        <dbReference type="SAM" id="SignalP"/>
    </source>
</evidence>
<dbReference type="Proteomes" id="UP001317001">
    <property type="component" value="Chromosome"/>
</dbReference>
<name>A0ABY5NUJ9_9FLAO</name>
<keyword evidence="1" id="KW-0732">Signal</keyword>
<proteinExistence type="predicted"/>
<accession>A0ABY5NUJ9</accession>
<reference evidence="2 3" key="1">
    <citation type="submission" date="2022-08" db="EMBL/GenBank/DDBJ databases">
        <title>Myroides zhujiangensis sp. nov., a novel bacterium isolated from sediment in the Pearl River Estuary.</title>
        <authorList>
            <person name="Cui L."/>
        </authorList>
    </citation>
    <scope>NUCLEOTIDE SEQUENCE [LARGE SCALE GENOMIC DNA]</scope>
    <source>
        <strain evidence="2 3">SCSIO 72103</strain>
    </source>
</reference>
<feature type="signal peptide" evidence="1">
    <location>
        <begin position="1"/>
        <end position="22"/>
    </location>
</feature>
<organism evidence="2 3">
    <name type="scientific">Paenimyroides aestuarii</name>
    <dbReference type="NCBI Taxonomy" id="2968490"/>
    <lineage>
        <taxon>Bacteria</taxon>
        <taxon>Pseudomonadati</taxon>
        <taxon>Bacteroidota</taxon>
        <taxon>Flavobacteriia</taxon>
        <taxon>Flavobacteriales</taxon>
        <taxon>Flavobacteriaceae</taxon>
        <taxon>Paenimyroides</taxon>
    </lineage>
</organism>
<evidence type="ECO:0000313" key="3">
    <source>
        <dbReference type="Proteomes" id="UP001317001"/>
    </source>
</evidence>
<keyword evidence="3" id="KW-1185">Reference proteome</keyword>
<protein>
    <submittedName>
        <fullName evidence="2">Uncharacterized protein</fullName>
    </submittedName>
</protein>